<organism evidence="1 2">
    <name type="scientific">Peronospora matthiolae</name>
    <dbReference type="NCBI Taxonomy" id="2874970"/>
    <lineage>
        <taxon>Eukaryota</taxon>
        <taxon>Sar</taxon>
        <taxon>Stramenopiles</taxon>
        <taxon>Oomycota</taxon>
        <taxon>Peronosporomycetes</taxon>
        <taxon>Peronosporales</taxon>
        <taxon>Peronosporaceae</taxon>
        <taxon>Peronospora</taxon>
    </lineage>
</organism>
<accession>A0AAV1UW12</accession>
<proteinExistence type="predicted"/>
<name>A0AAV1UW12_9STRA</name>
<evidence type="ECO:0000313" key="1">
    <source>
        <dbReference type="EMBL" id="CAK7938561.1"/>
    </source>
</evidence>
<dbReference type="AlphaFoldDB" id="A0AAV1UW12"/>
<evidence type="ECO:0000313" key="2">
    <source>
        <dbReference type="Proteomes" id="UP001162060"/>
    </source>
</evidence>
<comment type="caution">
    <text evidence="1">The sequence shown here is derived from an EMBL/GenBank/DDBJ whole genome shotgun (WGS) entry which is preliminary data.</text>
</comment>
<gene>
    <name evidence="1" type="ORF">PM001_LOCUS23711</name>
</gene>
<reference evidence="1" key="1">
    <citation type="submission" date="2024-01" db="EMBL/GenBank/DDBJ databases">
        <authorList>
            <person name="Webb A."/>
        </authorList>
    </citation>
    <scope>NUCLEOTIDE SEQUENCE</scope>
    <source>
        <strain evidence="1">Pm1</strain>
    </source>
</reference>
<protein>
    <submittedName>
        <fullName evidence="1">Uncharacterized protein</fullName>
    </submittedName>
</protein>
<dbReference type="Proteomes" id="UP001162060">
    <property type="component" value="Unassembled WGS sequence"/>
</dbReference>
<sequence>MRTPGAFLGKYDHDEALPKKHAFVPHQVTTLGIADVCSCLSWSLLLFGALHLLVQTLAVVCV</sequence>
<dbReference type="EMBL" id="CAKLBY020000231">
    <property type="protein sequence ID" value="CAK7938561.1"/>
    <property type="molecule type" value="Genomic_DNA"/>
</dbReference>